<feature type="domain" description="KilA-N" evidence="1">
    <location>
        <begin position="5"/>
        <end position="137"/>
    </location>
</feature>
<organism evidence="2 3">
    <name type="scientific">Haliscomenobacter hydrossis (strain ATCC 27775 / DSM 1100 / LMG 10767 / O)</name>
    <dbReference type="NCBI Taxonomy" id="760192"/>
    <lineage>
        <taxon>Bacteria</taxon>
        <taxon>Pseudomonadati</taxon>
        <taxon>Bacteroidota</taxon>
        <taxon>Saprospiria</taxon>
        <taxon>Saprospirales</taxon>
        <taxon>Haliscomenobacteraceae</taxon>
        <taxon>Haliscomenobacter</taxon>
    </lineage>
</organism>
<dbReference type="HOGENOM" id="CLU_089658_0_0_10"/>
<evidence type="ECO:0000259" key="1">
    <source>
        <dbReference type="PROSITE" id="PS51301"/>
    </source>
</evidence>
<keyword evidence="3" id="KW-1185">Reference proteome</keyword>
<sequence>MAKKTTITVEGTDIRLLTDNQNDFISLTDLTQNFEGGAGLIEKWFRNRNTVEFLGMWEKIYNPQFNEAAFKEIANQAGLNTFMLSAKKWIERTGALGITAKAGRGGGTYAHKDIALEFCTWLSPLFKLYVVREFDRLKHEEYEQLALEWNVKRTLAKINYRIHTDAVKMHLIPPRITNPKQAGIVYASEADMLNIALFGFTAKQWQAMNPEFKGNVRDYASAEQLLVLANLENLNAHFIKEGLSQDERLEKLNEVAIYQMGLLADPGVTKGLKQPDESKKINP</sequence>
<reference key="2">
    <citation type="submission" date="2011-04" db="EMBL/GenBank/DDBJ databases">
        <title>Complete sequence of plasmid 1 of Haliscomenobacter hydrossis DSM 1100.</title>
        <authorList>
            <consortium name="US DOE Joint Genome Institute (JGI-PGF)"/>
            <person name="Lucas S."/>
            <person name="Han J."/>
            <person name="Lapidus A."/>
            <person name="Bruce D."/>
            <person name="Goodwin L."/>
            <person name="Pitluck S."/>
            <person name="Peters L."/>
            <person name="Kyrpides N."/>
            <person name="Mavromatis K."/>
            <person name="Ivanova N."/>
            <person name="Ovchinnikova G."/>
            <person name="Pagani I."/>
            <person name="Daligault H."/>
            <person name="Detter J.C."/>
            <person name="Han C."/>
            <person name="Land M."/>
            <person name="Hauser L."/>
            <person name="Markowitz V."/>
            <person name="Cheng J.-F."/>
            <person name="Hugenholtz P."/>
            <person name="Woyke T."/>
            <person name="Wu D."/>
            <person name="Verbarg S."/>
            <person name="Frueling A."/>
            <person name="Brambilla E."/>
            <person name="Klenk H.-P."/>
            <person name="Eisen J.A."/>
        </authorList>
    </citation>
    <scope>NUCLEOTIDE SEQUENCE</scope>
    <source>
        <strain>DSM 1100</strain>
    </source>
</reference>
<dbReference type="SMART" id="SM01252">
    <property type="entry name" value="KilA-N"/>
    <property type="match status" value="1"/>
</dbReference>
<accession>F4L7U3</accession>
<keyword evidence="2" id="KW-0238">DNA-binding</keyword>
<dbReference type="RefSeq" id="WP_013768968.1">
    <property type="nucleotide sequence ID" value="NC_015511.1"/>
</dbReference>
<dbReference type="Pfam" id="PF04383">
    <property type="entry name" value="KilA-N"/>
    <property type="match status" value="1"/>
</dbReference>
<keyword evidence="2" id="KW-0614">Plasmid</keyword>
<geneLocation type="plasmid" evidence="2 3">
    <name>pHALHY01</name>
</geneLocation>
<dbReference type="Proteomes" id="UP000008461">
    <property type="component" value="Plasmid pHALHY01"/>
</dbReference>
<proteinExistence type="predicted"/>
<dbReference type="OrthoDB" id="9810290at2"/>
<dbReference type="PROSITE" id="PS51301">
    <property type="entry name" value="KILA_N"/>
    <property type="match status" value="1"/>
</dbReference>
<dbReference type="KEGG" id="hhy:Halhy_6635"/>
<dbReference type="EMBL" id="CP002692">
    <property type="protein sequence ID" value="AEE54451.1"/>
    <property type="molecule type" value="Genomic_DNA"/>
</dbReference>
<dbReference type="GO" id="GO:0003677">
    <property type="term" value="F:DNA binding"/>
    <property type="evidence" value="ECO:0007669"/>
    <property type="project" value="UniProtKB-KW"/>
</dbReference>
<gene>
    <name evidence="2" type="ordered locus">Halhy_6635</name>
</gene>
<protein>
    <submittedName>
        <fullName evidence="2">KilA, /APSES-type HTH DNA-binding domain protein</fullName>
    </submittedName>
</protein>
<dbReference type="InterPro" id="IPR018004">
    <property type="entry name" value="KilA/APSES_HTH"/>
</dbReference>
<evidence type="ECO:0000313" key="2">
    <source>
        <dbReference type="EMBL" id="AEE54451.1"/>
    </source>
</evidence>
<dbReference type="AlphaFoldDB" id="F4L7U3"/>
<dbReference type="InterPro" id="IPR017880">
    <property type="entry name" value="KilA_N"/>
</dbReference>
<evidence type="ECO:0000313" key="3">
    <source>
        <dbReference type="Proteomes" id="UP000008461"/>
    </source>
</evidence>
<reference evidence="2 3" key="1">
    <citation type="journal article" date="2011" name="Stand. Genomic Sci.">
        <title>Complete genome sequence of Haliscomenobacter hydrossis type strain (O).</title>
        <authorList>
            <consortium name="US DOE Joint Genome Institute (JGI-PGF)"/>
            <person name="Daligault H."/>
            <person name="Lapidus A."/>
            <person name="Zeytun A."/>
            <person name="Nolan M."/>
            <person name="Lucas S."/>
            <person name="Del Rio T.G."/>
            <person name="Tice H."/>
            <person name="Cheng J.F."/>
            <person name="Tapia R."/>
            <person name="Han C."/>
            <person name="Goodwin L."/>
            <person name="Pitluck S."/>
            <person name="Liolios K."/>
            <person name="Pagani I."/>
            <person name="Ivanova N."/>
            <person name="Huntemann M."/>
            <person name="Mavromatis K."/>
            <person name="Mikhailova N."/>
            <person name="Pati A."/>
            <person name="Chen A."/>
            <person name="Palaniappan K."/>
            <person name="Land M."/>
            <person name="Hauser L."/>
            <person name="Brambilla E.M."/>
            <person name="Rohde M."/>
            <person name="Verbarg S."/>
            <person name="Goker M."/>
            <person name="Bristow J."/>
            <person name="Eisen J.A."/>
            <person name="Markowitz V."/>
            <person name="Hugenholtz P."/>
            <person name="Kyrpides N.C."/>
            <person name="Klenk H.P."/>
            <person name="Woyke T."/>
        </authorList>
    </citation>
    <scope>NUCLEOTIDE SEQUENCE [LARGE SCALE GENOMIC DNA]</scope>
    <source>
        <strain evidence="3">ATCC 27775 / DSM 1100 / LMG 10767 / O</strain>
        <plasmid evidence="3">Plasmid pHALHY01</plasmid>
    </source>
</reference>
<name>F4L7U3_HALH1</name>